<dbReference type="PROSITE" id="PS00141">
    <property type="entry name" value="ASP_PROTEASE"/>
    <property type="match status" value="1"/>
</dbReference>
<keyword evidence="2" id="KW-0645">Protease</keyword>
<comment type="caution">
    <text evidence="2">The sequence shown here is derived from an EMBL/GenBank/DDBJ whole genome shotgun (WGS) entry which is preliminary data.</text>
</comment>
<accession>A0A6A7XXR4</accession>
<evidence type="ECO:0000256" key="1">
    <source>
        <dbReference type="SAM" id="Phobius"/>
    </source>
</evidence>
<sequence length="244" mass="24883">MKGRAPFRLIVAAILGLICLGAVVAFFVGGGPPAADGGLPFVSMDRRWPSAVALIALLAVFLVTAMGPGRRLGRSLRDLLTWVAIGLFLVVLYGFRSELGFVAQRTLAVLVPGMAVTDPISGKVSIARGAGGHFVADGSVDGTPITFVVDTGASAVVLTARDAAAAGLDVDALRYDQPVMTANGEARAAAVVLDTVSIGGITEKAVPALVARAGAVETSLLGLTFLNRLGGYAVSGDELTLTPR</sequence>
<dbReference type="InterPro" id="IPR011969">
    <property type="entry name" value="Clan_AA_Asp_peptidase_C"/>
</dbReference>
<dbReference type="CDD" id="cd05483">
    <property type="entry name" value="retropepsin_like_bacteria"/>
    <property type="match status" value="1"/>
</dbReference>
<organism evidence="2 3">
    <name type="scientific">Segnochrobactrum spirostomi</name>
    <dbReference type="NCBI Taxonomy" id="2608987"/>
    <lineage>
        <taxon>Bacteria</taxon>
        <taxon>Pseudomonadati</taxon>
        <taxon>Pseudomonadota</taxon>
        <taxon>Alphaproteobacteria</taxon>
        <taxon>Hyphomicrobiales</taxon>
        <taxon>Segnochrobactraceae</taxon>
        <taxon>Segnochrobactrum</taxon>
    </lineage>
</organism>
<evidence type="ECO:0000313" key="2">
    <source>
        <dbReference type="EMBL" id="MQT11215.1"/>
    </source>
</evidence>
<keyword evidence="3" id="KW-1185">Reference proteome</keyword>
<keyword evidence="1" id="KW-0472">Membrane</keyword>
<proteinExistence type="predicted"/>
<dbReference type="InterPro" id="IPR001969">
    <property type="entry name" value="Aspartic_peptidase_AS"/>
</dbReference>
<name>A0A6A7XXR4_9HYPH</name>
<keyword evidence="1" id="KW-1133">Transmembrane helix</keyword>
<protein>
    <submittedName>
        <fullName evidence="2">TIGR02281 family clan AA aspartic protease</fullName>
        <ecNumber evidence="2">3.4.23.-</ecNumber>
    </submittedName>
</protein>
<keyword evidence="2" id="KW-0378">Hydrolase</keyword>
<dbReference type="Proteomes" id="UP000332515">
    <property type="component" value="Unassembled WGS sequence"/>
</dbReference>
<reference evidence="2 3" key="1">
    <citation type="submission" date="2019-09" db="EMBL/GenBank/DDBJ databases">
        <title>Segnochrobactrum spirostomi gen. nov., sp. nov., isolated from the ciliate Spirostomum cf. yagiui and description of a novel family, Segnochrobactraceae fam. nov. within the order Rhizobiales of the class Alphaproteobacteria.</title>
        <authorList>
            <person name="Akter S."/>
            <person name="Shazib S.U.A."/>
            <person name="Shin M.K."/>
        </authorList>
    </citation>
    <scope>NUCLEOTIDE SEQUENCE [LARGE SCALE GENOMIC DNA]</scope>
    <source>
        <strain evidence="2 3">Sp-1</strain>
    </source>
</reference>
<dbReference type="Gene3D" id="2.40.70.10">
    <property type="entry name" value="Acid Proteases"/>
    <property type="match status" value="1"/>
</dbReference>
<dbReference type="GO" id="GO:0006508">
    <property type="term" value="P:proteolysis"/>
    <property type="evidence" value="ECO:0007669"/>
    <property type="project" value="UniProtKB-KW"/>
</dbReference>
<gene>
    <name evidence="2" type="ORF">F0357_00685</name>
</gene>
<feature type="transmembrane region" description="Helical" evidence="1">
    <location>
        <begin position="79"/>
        <end position="95"/>
    </location>
</feature>
<keyword evidence="1" id="KW-0812">Transmembrane</keyword>
<dbReference type="Pfam" id="PF13975">
    <property type="entry name" value="gag-asp_proteas"/>
    <property type="match status" value="1"/>
</dbReference>
<dbReference type="InterPro" id="IPR034122">
    <property type="entry name" value="Retropepsin-like_bacterial"/>
</dbReference>
<dbReference type="RefSeq" id="WP_153477639.1">
    <property type="nucleotide sequence ID" value="NZ_VWNA01000001.1"/>
</dbReference>
<dbReference type="SUPFAM" id="SSF50630">
    <property type="entry name" value="Acid proteases"/>
    <property type="match status" value="1"/>
</dbReference>
<dbReference type="EC" id="3.4.23.-" evidence="2"/>
<dbReference type="InterPro" id="IPR021109">
    <property type="entry name" value="Peptidase_aspartic_dom_sf"/>
</dbReference>
<evidence type="ECO:0000313" key="3">
    <source>
        <dbReference type="Proteomes" id="UP000332515"/>
    </source>
</evidence>
<feature type="transmembrane region" description="Helical" evidence="1">
    <location>
        <begin position="48"/>
        <end position="67"/>
    </location>
</feature>
<feature type="transmembrane region" description="Helical" evidence="1">
    <location>
        <begin position="7"/>
        <end position="28"/>
    </location>
</feature>
<dbReference type="AlphaFoldDB" id="A0A6A7XXR4"/>
<dbReference type="EMBL" id="VWNA01000001">
    <property type="protein sequence ID" value="MQT11215.1"/>
    <property type="molecule type" value="Genomic_DNA"/>
</dbReference>
<dbReference type="GO" id="GO:0004190">
    <property type="term" value="F:aspartic-type endopeptidase activity"/>
    <property type="evidence" value="ECO:0007669"/>
    <property type="project" value="InterPro"/>
</dbReference>
<dbReference type="NCBIfam" id="TIGR02281">
    <property type="entry name" value="clan_AA_DTGA"/>
    <property type="match status" value="1"/>
</dbReference>